<dbReference type="Pfam" id="PF11168">
    <property type="entry name" value="DUF2955"/>
    <property type="match status" value="1"/>
</dbReference>
<feature type="transmembrane region" description="Helical" evidence="1">
    <location>
        <begin position="21"/>
        <end position="43"/>
    </location>
</feature>
<proteinExistence type="predicted"/>
<dbReference type="AlphaFoldDB" id="A0A7W4YPB6"/>
<keyword evidence="3" id="KW-1185">Reference proteome</keyword>
<sequence>MSTDLRALPLPAPDPRARRSLRLASGTALCLAVSFGLGLPVPMVTPVLGVFLLTSLNRPMSPGAALGLALVVMLTTGTGLLLVPILRYYPASGVLLVSLCLFFAFRYGLRGGNGLVSTFLVVGLTMISAAGTFDFGLAVTVIEALVKGLLVAVMALGLGHWLFPEPAGAGAPPAPAALPDVQAARIALRAALVVMPAFLLALNDPAAYLPIIMKAATLGRQSCTVSARGAGRELLGSTLLGGVLAILFWAALSLFVHLWMYFLWMLLFGLLVARKLYGLSPSRYPPGFWVNTLVTLIILLGQSVQDSAAGKDVYTAFAVRMGLFVGVTLYAWLMVAWLDQPRGVRQLSG</sequence>
<feature type="transmembrane region" description="Helical" evidence="1">
    <location>
        <begin position="234"/>
        <end position="252"/>
    </location>
</feature>
<evidence type="ECO:0008006" key="4">
    <source>
        <dbReference type="Google" id="ProtNLM"/>
    </source>
</evidence>
<feature type="transmembrane region" description="Helical" evidence="1">
    <location>
        <begin position="88"/>
        <end position="109"/>
    </location>
</feature>
<protein>
    <recommendedName>
        <fullName evidence="4">DUF2955 family protein</fullName>
    </recommendedName>
</protein>
<evidence type="ECO:0000256" key="1">
    <source>
        <dbReference type="SAM" id="Phobius"/>
    </source>
</evidence>
<feature type="transmembrane region" description="Helical" evidence="1">
    <location>
        <begin position="258"/>
        <end position="276"/>
    </location>
</feature>
<evidence type="ECO:0000313" key="2">
    <source>
        <dbReference type="EMBL" id="MBB3006283.1"/>
    </source>
</evidence>
<feature type="transmembrane region" description="Helical" evidence="1">
    <location>
        <begin position="115"/>
        <end position="137"/>
    </location>
</feature>
<dbReference type="InterPro" id="IPR022604">
    <property type="entry name" value="DUF2955"/>
</dbReference>
<reference evidence="2 3" key="1">
    <citation type="submission" date="2020-08" db="EMBL/GenBank/DDBJ databases">
        <title>Genomic Encyclopedia of Type Strains, Phase IV (KMG-V): Genome sequencing to study the core and pangenomes of soil and plant-associated prokaryotes.</title>
        <authorList>
            <person name="Whitman W."/>
        </authorList>
    </citation>
    <scope>NUCLEOTIDE SEQUENCE [LARGE SCALE GENOMIC DNA]</scope>
    <source>
        <strain evidence="2 3">SLV-2362</strain>
    </source>
</reference>
<keyword evidence="1" id="KW-0472">Membrane</keyword>
<feature type="transmembrane region" description="Helical" evidence="1">
    <location>
        <begin position="183"/>
        <end position="202"/>
    </location>
</feature>
<accession>A0A7W4YPB6</accession>
<dbReference type="Proteomes" id="UP000578036">
    <property type="component" value="Unassembled WGS sequence"/>
</dbReference>
<feature type="transmembrane region" description="Helical" evidence="1">
    <location>
        <begin position="317"/>
        <end position="338"/>
    </location>
</feature>
<dbReference type="EMBL" id="JACHWF010000001">
    <property type="protein sequence ID" value="MBB3006283.1"/>
    <property type="molecule type" value="Genomic_DNA"/>
</dbReference>
<dbReference type="RefSeq" id="WP_183298648.1">
    <property type="nucleotide sequence ID" value="NZ_JACHWF010000001.1"/>
</dbReference>
<keyword evidence="1" id="KW-1133">Transmembrane helix</keyword>
<feature type="transmembrane region" description="Helical" evidence="1">
    <location>
        <begin position="144"/>
        <end position="163"/>
    </location>
</feature>
<feature type="transmembrane region" description="Helical" evidence="1">
    <location>
        <begin position="288"/>
        <end position="305"/>
    </location>
</feature>
<feature type="transmembrane region" description="Helical" evidence="1">
    <location>
        <begin position="63"/>
        <end position="83"/>
    </location>
</feature>
<keyword evidence="1" id="KW-0812">Transmembrane</keyword>
<organism evidence="2 3">
    <name type="scientific">Cupriavidus alkaliphilus</name>
    <dbReference type="NCBI Taxonomy" id="942866"/>
    <lineage>
        <taxon>Bacteria</taxon>
        <taxon>Pseudomonadati</taxon>
        <taxon>Pseudomonadota</taxon>
        <taxon>Betaproteobacteria</taxon>
        <taxon>Burkholderiales</taxon>
        <taxon>Burkholderiaceae</taxon>
        <taxon>Cupriavidus</taxon>
    </lineage>
</organism>
<name>A0A7W4YPB6_9BURK</name>
<evidence type="ECO:0000313" key="3">
    <source>
        <dbReference type="Proteomes" id="UP000578036"/>
    </source>
</evidence>
<comment type="caution">
    <text evidence="2">The sequence shown here is derived from an EMBL/GenBank/DDBJ whole genome shotgun (WGS) entry which is preliminary data.</text>
</comment>
<gene>
    <name evidence="2" type="ORF">FHX61_000899</name>
</gene>